<dbReference type="Pfam" id="PF01609">
    <property type="entry name" value="DDE_Tnp_1"/>
    <property type="match status" value="1"/>
</dbReference>
<dbReference type="Proteomes" id="UP000050320">
    <property type="component" value="Unassembled WGS sequence"/>
</dbReference>
<dbReference type="GO" id="GO:0003677">
    <property type="term" value="F:DNA binding"/>
    <property type="evidence" value="ECO:0007669"/>
    <property type="project" value="InterPro"/>
</dbReference>
<dbReference type="GO" id="GO:0004803">
    <property type="term" value="F:transposase activity"/>
    <property type="evidence" value="ECO:0007669"/>
    <property type="project" value="InterPro"/>
</dbReference>
<accession>A0A0Q0XK17</accession>
<comment type="caution">
    <text evidence="2">The sequence shown here is derived from an EMBL/GenBank/DDBJ whole genome shotgun (WGS) entry which is preliminary data.</text>
</comment>
<keyword evidence="3" id="KW-1185">Reference proteome</keyword>
<dbReference type="AlphaFoldDB" id="A0A0Q0XK17"/>
<dbReference type="RefSeq" id="WP_048102561.1">
    <property type="nucleotide sequence ID" value="NZ_JBBYJF010000022.1"/>
</dbReference>
<dbReference type="GeneID" id="84221494"/>
<proteinExistence type="predicted"/>
<reference evidence="2 3" key="1">
    <citation type="submission" date="2015-09" db="EMBL/GenBank/DDBJ databases">
        <title>Heavy metals and arsenic resistance mechanisms in polyextremophilic archaea of the family Ferroplasmaceae.</title>
        <authorList>
            <person name="Bulaev A.G."/>
            <person name="Kanygina A.V."/>
        </authorList>
    </citation>
    <scope>NUCLEOTIDE SEQUENCE [LARGE SCALE GENOMIC DNA]</scope>
    <source>
        <strain evidence="2 3">VT</strain>
    </source>
</reference>
<dbReference type="EMBL" id="LKBG01000136">
    <property type="protein sequence ID" value="KQB35354.1"/>
    <property type="molecule type" value="Genomic_DNA"/>
</dbReference>
<feature type="domain" description="Transposase IS4-like" evidence="1">
    <location>
        <begin position="9"/>
        <end position="97"/>
    </location>
</feature>
<dbReference type="GO" id="GO:0006313">
    <property type="term" value="P:DNA transposition"/>
    <property type="evidence" value="ECO:0007669"/>
    <property type="project" value="InterPro"/>
</dbReference>
<evidence type="ECO:0000313" key="2">
    <source>
        <dbReference type="EMBL" id="KQB35354.1"/>
    </source>
</evidence>
<sequence length="98" mass="10966">MIEPDDGNAAVDSSIVKTCRDTTAQRRGKNKKYKDNESSWGYSTMGYRYGRKVHAAIDIDSLSVIEWKITTASVYDKNIAFEMVDSVGNCNYILMDAA</sequence>
<dbReference type="OrthoDB" id="55473at2157"/>
<name>A0A0Q0XK17_9ARCH</name>
<evidence type="ECO:0000259" key="1">
    <source>
        <dbReference type="Pfam" id="PF01609"/>
    </source>
</evidence>
<evidence type="ECO:0000313" key="3">
    <source>
        <dbReference type="Proteomes" id="UP000050320"/>
    </source>
</evidence>
<dbReference type="InterPro" id="IPR002559">
    <property type="entry name" value="Transposase_11"/>
</dbReference>
<gene>
    <name evidence="2" type="ORF">AOG54_08995</name>
</gene>
<protein>
    <recommendedName>
        <fullName evidence="1">Transposase IS4-like domain-containing protein</fullName>
    </recommendedName>
</protein>
<organism evidence="2 3">
    <name type="scientific">Acidiplasma aeolicum</name>
    <dbReference type="NCBI Taxonomy" id="507754"/>
    <lineage>
        <taxon>Archaea</taxon>
        <taxon>Methanobacteriati</taxon>
        <taxon>Thermoplasmatota</taxon>
        <taxon>Thermoplasmata</taxon>
        <taxon>Thermoplasmatales</taxon>
        <taxon>Ferroplasmaceae</taxon>
        <taxon>Acidiplasma</taxon>
    </lineage>
</organism>